<proteinExistence type="predicted"/>
<sequence length="378" mass="42392">MNLEEPHFPYYPAPAMVDILSVEADPDLEVTSLIPIKSQPQPGWGVWPDAFNDDRVSYMEKLISDHRPFKKEFWHGGDTSVTFDVSDSSDDDDPILLRTVCTSTRKAKPASPKVLKPRKTPKISVTHRKQRRISNYFQAAASSSSSNNKILELLSGICEQISNIQNEQRLFHKFVEHKTKINQADKACQTESPNLPTAMDEDHIFTQSPVVSQYKAQMLRKEATPEPVHTSPYQTSPIHTSPNQTSPIHTSPTQTSHIHTSPISTSPIKTSTPVHNTHFSITPPNTSPNHTFANPFNDTPIQERTPTQPTQPSQYRNGVIYDASEHPDSPEINHILNHGKLIFDPISPDPPPLSLNLNTTPQSIHLRKDVFCHSHPSL</sequence>
<evidence type="ECO:0000256" key="1">
    <source>
        <dbReference type="SAM" id="MobiDB-lite"/>
    </source>
</evidence>
<accession>A0ABC8J2L8</accession>
<evidence type="ECO:0000313" key="3">
    <source>
        <dbReference type="Proteomes" id="UP001642260"/>
    </source>
</evidence>
<feature type="region of interest" description="Disordered" evidence="1">
    <location>
        <begin position="223"/>
        <end position="263"/>
    </location>
</feature>
<feature type="region of interest" description="Disordered" evidence="1">
    <location>
        <begin position="107"/>
        <end position="128"/>
    </location>
</feature>
<reference evidence="2 3" key="1">
    <citation type="submission" date="2022-03" db="EMBL/GenBank/DDBJ databases">
        <authorList>
            <person name="Macdonald S."/>
            <person name="Ahmed S."/>
            <person name="Newling K."/>
        </authorList>
    </citation>
    <scope>NUCLEOTIDE SEQUENCE [LARGE SCALE GENOMIC DNA]</scope>
</reference>
<dbReference type="Proteomes" id="UP001642260">
    <property type="component" value="Unassembled WGS sequence"/>
</dbReference>
<dbReference type="EMBL" id="CAKOAT010058822">
    <property type="protein sequence ID" value="CAH8303676.1"/>
    <property type="molecule type" value="Genomic_DNA"/>
</dbReference>
<name>A0ABC8J2L8_ERUVS</name>
<feature type="compositionally biased region" description="Polar residues" evidence="1">
    <location>
        <begin position="231"/>
        <end position="254"/>
    </location>
</feature>
<keyword evidence="3" id="KW-1185">Reference proteome</keyword>
<evidence type="ECO:0000313" key="2">
    <source>
        <dbReference type="EMBL" id="CAH8303676.1"/>
    </source>
</evidence>
<dbReference type="AlphaFoldDB" id="A0ABC8J2L8"/>
<comment type="caution">
    <text evidence="2">The sequence shown here is derived from an EMBL/GenBank/DDBJ whole genome shotgun (WGS) entry which is preliminary data.</text>
</comment>
<protein>
    <submittedName>
        <fullName evidence="2">Uncharacterized protein</fullName>
    </submittedName>
</protein>
<gene>
    <name evidence="2" type="ORF">ERUC_LOCUS3460</name>
</gene>
<organism evidence="2 3">
    <name type="scientific">Eruca vesicaria subsp. sativa</name>
    <name type="common">Garden rocket</name>
    <name type="synonym">Eruca sativa</name>
    <dbReference type="NCBI Taxonomy" id="29727"/>
    <lineage>
        <taxon>Eukaryota</taxon>
        <taxon>Viridiplantae</taxon>
        <taxon>Streptophyta</taxon>
        <taxon>Embryophyta</taxon>
        <taxon>Tracheophyta</taxon>
        <taxon>Spermatophyta</taxon>
        <taxon>Magnoliopsida</taxon>
        <taxon>eudicotyledons</taxon>
        <taxon>Gunneridae</taxon>
        <taxon>Pentapetalae</taxon>
        <taxon>rosids</taxon>
        <taxon>malvids</taxon>
        <taxon>Brassicales</taxon>
        <taxon>Brassicaceae</taxon>
        <taxon>Brassiceae</taxon>
        <taxon>Eruca</taxon>
    </lineage>
</organism>
<feature type="compositionally biased region" description="Basic residues" evidence="1">
    <location>
        <begin position="115"/>
        <end position="128"/>
    </location>
</feature>